<dbReference type="AlphaFoldDB" id="A0A560GT38"/>
<sequence>MRQFSSLDLQRNGAKVQEAALREPVSVTYHGRDRLVILSVDEFERLKQRDKMVIAIEEMPEEFLRSLQEPYYDAEQAALDHLMAD</sequence>
<dbReference type="EMBL" id="VITR01000015">
    <property type="protein sequence ID" value="TWB37202.1"/>
    <property type="molecule type" value="Genomic_DNA"/>
</dbReference>
<evidence type="ECO:0000313" key="3">
    <source>
        <dbReference type="EMBL" id="TWB37202.1"/>
    </source>
</evidence>
<dbReference type="Proteomes" id="UP000315751">
    <property type="component" value="Unassembled WGS sequence"/>
</dbReference>
<dbReference type="RefSeq" id="WP_145735147.1">
    <property type="nucleotide sequence ID" value="NZ_VITR01000015.1"/>
</dbReference>
<evidence type="ECO:0000313" key="4">
    <source>
        <dbReference type="Proteomes" id="UP000315751"/>
    </source>
</evidence>
<evidence type="ECO:0000256" key="2">
    <source>
        <dbReference type="RuleBase" id="RU362080"/>
    </source>
</evidence>
<organism evidence="3 4">
    <name type="scientific">Nitrospirillum amazonense</name>
    <dbReference type="NCBI Taxonomy" id="28077"/>
    <lineage>
        <taxon>Bacteria</taxon>
        <taxon>Pseudomonadati</taxon>
        <taxon>Pseudomonadota</taxon>
        <taxon>Alphaproteobacteria</taxon>
        <taxon>Rhodospirillales</taxon>
        <taxon>Azospirillaceae</taxon>
        <taxon>Nitrospirillum</taxon>
    </lineage>
</organism>
<dbReference type="InterPro" id="IPR036165">
    <property type="entry name" value="YefM-like_sf"/>
</dbReference>
<reference evidence="3 4" key="1">
    <citation type="submission" date="2019-06" db="EMBL/GenBank/DDBJ databases">
        <title>Genomic Encyclopedia of Type Strains, Phase IV (KMG-V): Genome sequencing to study the core and pangenomes of soil and plant-associated prokaryotes.</title>
        <authorList>
            <person name="Whitman W."/>
        </authorList>
    </citation>
    <scope>NUCLEOTIDE SEQUENCE [LARGE SCALE GENOMIC DNA]</scope>
    <source>
        <strain evidence="3 4">BR 11622</strain>
    </source>
</reference>
<keyword evidence="4" id="KW-1185">Reference proteome</keyword>
<gene>
    <name evidence="3" type="ORF">FBZ90_11515</name>
</gene>
<comment type="caution">
    <text evidence="3">The sequence shown here is derived from an EMBL/GenBank/DDBJ whole genome shotgun (WGS) entry which is preliminary data.</text>
</comment>
<name>A0A560GT38_9PROT</name>
<accession>A0A560GT38</accession>
<dbReference type="OrthoDB" id="165038at2"/>
<comment type="similarity">
    <text evidence="1 2">Belongs to the phD/YefM antitoxin family.</text>
</comment>
<comment type="function">
    <text evidence="2">Antitoxin component of a type II toxin-antitoxin (TA) system.</text>
</comment>
<dbReference type="Pfam" id="PF02604">
    <property type="entry name" value="PhdYeFM_antitox"/>
    <property type="match status" value="1"/>
</dbReference>
<evidence type="ECO:0000256" key="1">
    <source>
        <dbReference type="ARBA" id="ARBA00009981"/>
    </source>
</evidence>
<protein>
    <recommendedName>
        <fullName evidence="2">Antitoxin</fullName>
    </recommendedName>
</protein>
<proteinExistence type="inferred from homology"/>
<dbReference type="InterPro" id="IPR006442">
    <property type="entry name" value="Antitoxin_Phd/YefM"/>
</dbReference>
<dbReference type="Gene3D" id="3.40.1620.10">
    <property type="entry name" value="YefM-like domain"/>
    <property type="match status" value="1"/>
</dbReference>
<dbReference type="SUPFAM" id="SSF143120">
    <property type="entry name" value="YefM-like"/>
    <property type="match status" value="1"/>
</dbReference>